<keyword evidence="1" id="KW-1133">Transmembrane helix</keyword>
<organism evidence="2 3">
    <name type="scientific">Brachybacterium rhamnosum</name>
    <dbReference type="NCBI Taxonomy" id="173361"/>
    <lineage>
        <taxon>Bacteria</taxon>
        <taxon>Bacillati</taxon>
        <taxon>Actinomycetota</taxon>
        <taxon>Actinomycetes</taxon>
        <taxon>Micrococcales</taxon>
        <taxon>Dermabacteraceae</taxon>
        <taxon>Brachybacterium</taxon>
    </lineage>
</organism>
<feature type="transmembrane region" description="Helical" evidence="1">
    <location>
        <begin position="114"/>
        <end position="133"/>
    </location>
</feature>
<keyword evidence="1" id="KW-0812">Transmembrane</keyword>
<dbReference type="InterPro" id="IPR007136">
    <property type="entry name" value="DUF347"/>
</dbReference>
<evidence type="ECO:0000313" key="3">
    <source>
        <dbReference type="Proteomes" id="UP001597280"/>
    </source>
</evidence>
<feature type="transmembrane region" description="Helical" evidence="1">
    <location>
        <begin position="153"/>
        <end position="170"/>
    </location>
</feature>
<evidence type="ECO:0000313" key="2">
    <source>
        <dbReference type="EMBL" id="MFD1835484.1"/>
    </source>
</evidence>
<keyword evidence="3" id="KW-1185">Reference proteome</keyword>
<evidence type="ECO:0000256" key="1">
    <source>
        <dbReference type="SAM" id="Phobius"/>
    </source>
</evidence>
<feature type="transmembrane region" description="Helical" evidence="1">
    <location>
        <begin position="176"/>
        <end position="194"/>
    </location>
</feature>
<name>A0ABW4PXC7_9MICO</name>
<keyword evidence="1" id="KW-0472">Membrane</keyword>
<evidence type="ECO:0008006" key="4">
    <source>
        <dbReference type="Google" id="ProtNLM"/>
    </source>
</evidence>
<reference evidence="3" key="1">
    <citation type="journal article" date="2019" name="Int. J. Syst. Evol. Microbiol.">
        <title>The Global Catalogue of Microorganisms (GCM) 10K type strain sequencing project: providing services to taxonomists for standard genome sequencing and annotation.</title>
        <authorList>
            <consortium name="The Broad Institute Genomics Platform"/>
            <consortium name="The Broad Institute Genome Sequencing Center for Infectious Disease"/>
            <person name="Wu L."/>
            <person name="Ma J."/>
        </authorList>
    </citation>
    <scope>NUCLEOTIDE SEQUENCE [LARGE SCALE GENOMIC DNA]</scope>
    <source>
        <strain evidence="3">JCM 11650</strain>
    </source>
</reference>
<feature type="transmembrane region" description="Helical" evidence="1">
    <location>
        <begin position="88"/>
        <end position="108"/>
    </location>
</feature>
<comment type="caution">
    <text evidence="2">The sequence shown here is derived from an EMBL/GenBank/DDBJ whole genome shotgun (WGS) entry which is preliminary data.</text>
</comment>
<proteinExistence type="predicted"/>
<dbReference type="EMBL" id="JBHUFL010000002">
    <property type="protein sequence ID" value="MFD1835484.1"/>
    <property type="molecule type" value="Genomic_DNA"/>
</dbReference>
<feature type="transmembrane region" description="Helical" evidence="1">
    <location>
        <begin position="201"/>
        <end position="220"/>
    </location>
</feature>
<accession>A0ABW4PXC7</accession>
<dbReference type="Proteomes" id="UP001597280">
    <property type="component" value="Unassembled WGS sequence"/>
</dbReference>
<gene>
    <name evidence="2" type="ORF">ACFSDA_10400</name>
</gene>
<feature type="transmembrane region" description="Helical" evidence="1">
    <location>
        <begin position="232"/>
        <end position="256"/>
    </location>
</feature>
<dbReference type="Pfam" id="PF03988">
    <property type="entry name" value="DUF347"/>
    <property type="match status" value="4"/>
</dbReference>
<protein>
    <recommendedName>
        <fullName evidence="4">Membrane-anchored protein</fullName>
    </recommendedName>
</protein>
<feature type="transmembrane region" description="Helical" evidence="1">
    <location>
        <begin position="52"/>
        <end position="76"/>
    </location>
</feature>
<sequence>MSSPVPQHRPRVDTLPFRALTPERMMKVPIITATFWTIRILSTTVGETFADYLAVNVGLGPMVTTGMMLVLLAAALVLQFRSRAYTPWIYWTTVVLVSIVGTQITDFFTDTLGVSLYVSTAVFTVLLAIVFSAWYAQERTLAITSIDTVRREAFYWAAILTAFALGTAAGDLATEALGLGFLLGAIIFGALILACAVAARAGVSVVATFWIAYVLTRPLGASIGDLLTQDRAYGGMGLGASLTSLLFLAIIVVLVIREQLLVHRHGVQVKGQGVPGGRLRDVVWAGAGALAIVAAAGTATAFHPAQPAPAASSAAASQGPLGDLSSFQMIVDDVNTKIEAGDLSGARTRVKDLETAWDSAEAGLKPQSPQDWSTMDQAIDAELTALRADHPDQATSLQASHDLQKVITSLQG</sequence>
<dbReference type="RefSeq" id="WP_343904493.1">
    <property type="nucleotide sequence ID" value="NZ_BAAAIS010000002.1"/>
</dbReference>